<dbReference type="InterPro" id="IPR002293">
    <property type="entry name" value="AA/rel_permease1"/>
</dbReference>
<dbReference type="EMBL" id="LWCA01001321">
    <property type="protein sequence ID" value="OAF65386.1"/>
    <property type="molecule type" value="Genomic_DNA"/>
</dbReference>
<keyword evidence="7" id="KW-1185">Reference proteome</keyword>
<evidence type="ECO:0000256" key="2">
    <source>
        <dbReference type="ARBA" id="ARBA00022692"/>
    </source>
</evidence>
<evidence type="ECO:0000256" key="1">
    <source>
        <dbReference type="ARBA" id="ARBA00004141"/>
    </source>
</evidence>
<proteinExistence type="predicted"/>
<dbReference type="AlphaFoldDB" id="A0A177ATQ3"/>
<dbReference type="Pfam" id="PF13520">
    <property type="entry name" value="AA_permease_2"/>
    <property type="match status" value="1"/>
</dbReference>
<dbReference type="GO" id="GO:0016020">
    <property type="term" value="C:membrane"/>
    <property type="evidence" value="ECO:0007669"/>
    <property type="project" value="UniProtKB-SubCell"/>
</dbReference>
<feature type="transmembrane region" description="Helical" evidence="5">
    <location>
        <begin position="107"/>
        <end position="136"/>
    </location>
</feature>
<evidence type="ECO:0000256" key="3">
    <source>
        <dbReference type="ARBA" id="ARBA00022989"/>
    </source>
</evidence>
<feature type="transmembrane region" description="Helical" evidence="5">
    <location>
        <begin position="157"/>
        <end position="174"/>
    </location>
</feature>
<dbReference type="PANTHER" id="PTHR11785:SF528">
    <property type="entry name" value="AMINO ACID TRANSPORTER PROTEIN JHI-21"/>
    <property type="match status" value="1"/>
</dbReference>
<gene>
    <name evidence="6" type="ORF">A3Q56_06897</name>
</gene>
<feature type="transmembrane region" description="Helical" evidence="5">
    <location>
        <begin position="180"/>
        <end position="202"/>
    </location>
</feature>
<protein>
    <recommendedName>
        <fullName evidence="8">Y+L amino acid transporter 2</fullName>
    </recommendedName>
</protein>
<comment type="subcellular location">
    <subcellularLocation>
        <location evidence="1">Membrane</location>
        <topology evidence="1">Multi-pass membrane protein</topology>
    </subcellularLocation>
</comment>
<evidence type="ECO:0000313" key="7">
    <source>
        <dbReference type="Proteomes" id="UP000078046"/>
    </source>
</evidence>
<accession>A0A177ATQ3</accession>
<feature type="transmembrane region" description="Helical" evidence="5">
    <location>
        <begin position="62"/>
        <end position="82"/>
    </location>
</feature>
<name>A0A177ATQ3_9BILA</name>
<evidence type="ECO:0000256" key="5">
    <source>
        <dbReference type="SAM" id="Phobius"/>
    </source>
</evidence>
<sequence length="222" mass="24901">MLSMVILRKFGSLSNAFVGSSRHISGQYVTSLYNGLFAYAGWYSLNFLTEELVNPFVNLPRAIYLSMPFVMIIYVLTNVAYFTELTVDEVINSNAVAVSFAFKISKYFAYTIPFFVAASTFGSLNGCMLSVPRMYFVGGRYNHLPEMFSFINSTKTPGFSIIFTGITSCCFLFTTKTSDLIVALTFVESLAIFACICVLVVLRRRPAAKQSPIRVIKNIHYR</sequence>
<organism evidence="6 7">
    <name type="scientific">Intoshia linei</name>
    <dbReference type="NCBI Taxonomy" id="1819745"/>
    <lineage>
        <taxon>Eukaryota</taxon>
        <taxon>Metazoa</taxon>
        <taxon>Spiralia</taxon>
        <taxon>Lophotrochozoa</taxon>
        <taxon>Mesozoa</taxon>
        <taxon>Orthonectida</taxon>
        <taxon>Rhopaluridae</taxon>
        <taxon>Intoshia</taxon>
    </lineage>
</organism>
<reference evidence="6 7" key="1">
    <citation type="submission" date="2016-04" db="EMBL/GenBank/DDBJ databases">
        <title>The genome of Intoshia linei affirms orthonectids as highly simplified spiralians.</title>
        <authorList>
            <person name="Mikhailov K.V."/>
            <person name="Slusarev G.S."/>
            <person name="Nikitin M.A."/>
            <person name="Logacheva M.D."/>
            <person name="Penin A."/>
            <person name="Aleoshin V."/>
            <person name="Panchin Y.V."/>
        </authorList>
    </citation>
    <scope>NUCLEOTIDE SEQUENCE [LARGE SCALE GENOMIC DNA]</scope>
    <source>
        <strain evidence="6">Intl2013</strain>
        <tissue evidence="6">Whole animal</tissue>
    </source>
</reference>
<evidence type="ECO:0000313" key="6">
    <source>
        <dbReference type="EMBL" id="OAF65386.1"/>
    </source>
</evidence>
<dbReference type="InterPro" id="IPR050598">
    <property type="entry name" value="AminoAcid_Transporter"/>
</dbReference>
<dbReference type="Gene3D" id="1.20.1740.10">
    <property type="entry name" value="Amino acid/polyamine transporter I"/>
    <property type="match status" value="1"/>
</dbReference>
<comment type="caution">
    <text evidence="6">The sequence shown here is derived from an EMBL/GenBank/DDBJ whole genome shotgun (WGS) entry which is preliminary data.</text>
</comment>
<evidence type="ECO:0000256" key="4">
    <source>
        <dbReference type="ARBA" id="ARBA00023136"/>
    </source>
</evidence>
<dbReference type="OrthoDB" id="3257095at2759"/>
<dbReference type="GO" id="GO:0015179">
    <property type="term" value="F:L-amino acid transmembrane transporter activity"/>
    <property type="evidence" value="ECO:0007669"/>
    <property type="project" value="TreeGrafter"/>
</dbReference>
<dbReference type="Proteomes" id="UP000078046">
    <property type="component" value="Unassembled WGS sequence"/>
</dbReference>
<evidence type="ECO:0008006" key="8">
    <source>
        <dbReference type="Google" id="ProtNLM"/>
    </source>
</evidence>
<keyword evidence="4 5" id="KW-0472">Membrane</keyword>
<dbReference type="PANTHER" id="PTHR11785">
    <property type="entry name" value="AMINO ACID TRANSPORTER"/>
    <property type="match status" value="1"/>
</dbReference>
<keyword evidence="2 5" id="KW-0812">Transmembrane</keyword>
<keyword evidence="3 5" id="KW-1133">Transmembrane helix</keyword>